<keyword evidence="1" id="KW-0479">Metal-binding</keyword>
<dbReference type="STRING" id="37658.SAMN05661086_03083"/>
<feature type="binding site" evidence="1">
    <location>
        <position position="65"/>
    </location>
    <ligand>
        <name>Mg(2+)</name>
        <dbReference type="ChEBI" id="CHEBI:18420"/>
        <label>1</label>
        <note>catalytic</note>
    </ligand>
</feature>
<dbReference type="InterPro" id="IPR000760">
    <property type="entry name" value="Inositol_monophosphatase-like"/>
</dbReference>
<sequence>MREYINKLADYVFDRIHGCKGVLKNRGVNGVSPGGDAQFNIDNIAEEAVLTFIREQNVDIAYYSEDTGLNVIGESPKYILIIDPIDGTRPMAAGMEMACISIAVAEYTPDARIKDVKYALLKELKTGASMYADVESEDIHYQGYHVNLPNLNRDADLRHMFWAIEMNGHPAQLMTNAYGHLIDYSANTGGVFLFNSSSYAISRIITGQLDAFVDIGNRILKDNISLLDKFKDVGNGYVLHLFPYDIAASVFLAKKAGVIITDAYGNSLDEMKLMDISYENQQSCIAASTKELHQQLLEHIIW</sequence>
<dbReference type="Gene3D" id="3.30.540.10">
    <property type="entry name" value="Fructose-1,6-Bisphosphatase, subunit A, domain 1"/>
    <property type="match status" value="1"/>
</dbReference>
<dbReference type="AlphaFoldDB" id="A0A1I6L668"/>
<dbReference type="PANTHER" id="PTHR20854:SF4">
    <property type="entry name" value="INOSITOL-1-MONOPHOSPHATASE-RELATED"/>
    <property type="match status" value="1"/>
</dbReference>
<dbReference type="EMBL" id="FOYZ01000014">
    <property type="protein sequence ID" value="SFR98985.1"/>
    <property type="molecule type" value="Genomic_DNA"/>
</dbReference>
<gene>
    <name evidence="2" type="ORF">SAMN05661086_03083</name>
</gene>
<keyword evidence="1" id="KW-0460">Magnesium</keyword>
<dbReference type="GO" id="GO:0006020">
    <property type="term" value="P:inositol metabolic process"/>
    <property type="evidence" value="ECO:0007669"/>
    <property type="project" value="TreeGrafter"/>
</dbReference>
<dbReference type="Proteomes" id="UP000199659">
    <property type="component" value="Unassembled WGS sequence"/>
</dbReference>
<organism evidence="2 3">
    <name type="scientific">Anaeromicropila populeti</name>
    <dbReference type="NCBI Taxonomy" id="37658"/>
    <lineage>
        <taxon>Bacteria</taxon>
        <taxon>Bacillati</taxon>
        <taxon>Bacillota</taxon>
        <taxon>Clostridia</taxon>
        <taxon>Lachnospirales</taxon>
        <taxon>Lachnospiraceae</taxon>
        <taxon>Anaeromicropila</taxon>
    </lineage>
</organism>
<evidence type="ECO:0000313" key="3">
    <source>
        <dbReference type="Proteomes" id="UP000199659"/>
    </source>
</evidence>
<feature type="binding site" evidence="1">
    <location>
        <position position="245"/>
    </location>
    <ligand>
        <name>Mg(2+)</name>
        <dbReference type="ChEBI" id="CHEBI:18420"/>
        <label>1</label>
        <note>catalytic</note>
    </ligand>
</feature>
<keyword evidence="3" id="KW-1185">Reference proteome</keyword>
<name>A0A1I6L668_9FIRM</name>
<dbReference type="PRINTS" id="PR00377">
    <property type="entry name" value="IMPHPHTASES"/>
</dbReference>
<protein>
    <submittedName>
        <fullName evidence="2">Myo-inositol-1(Or 4)-monophosphatase</fullName>
    </submittedName>
</protein>
<accession>A0A1I6L668</accession>
<comment type="cofactor">
    <cofactor evidence="1">
        <name>Mg(2+)</name>
        <dbReference type="ChEBI" id="CHEBI:18420"/>
    </cofactor>
</comment>
<dbReference type="Pfam" id="PF00459">
    <property type="entry name" value="Inositol_P"/>
    <property type="match status" value="1"/>
</dbReference>
<dbReference type="GO" id="GO:0008934">
    <property type="term" value="F:inositol monophosphate 1-phosphatase activity"/>
    <property type="evidence" value="ECO:0007669"/>
    <property type="project" value="TreeGrafter"/>
</dbReference>
<dbReference type="Gene3D" id="3.40.190.80">
    <property type="match status" value="1"/>
</dbReference>
<reference evidence="2 3" key="1">
    <citation type="submission" date="2016-10" db="EMBL/GenBank/DDBJ databases">
        <authorList>
            <person name="de Groot N.N."/>
        </authorList>
    </citation>
    <scope>NUCLEOTIDE SEQUENCE [LARGE SCALE GENOMIC DNA]</scope>
    <source>
        <strain evidence="2 3">743A</strain>
    </source>
</reference>
<dbReference type="RefSeq" id="WP_092562672.1">
    <property type="nucleotide sequence ID" value="NZ_FOYZ01000014.1"/>
</dbReference>
<dbReference type="SUPFAM" id="SSF56655">
    <property type="entry name" value="Carbohydrate phosphatase"/>
    <property type="match status" value="1"/>
</dbReference>
<feature type="binding site" evidence="1">
    <location>
        <position position="85"/>
    </location>
    <ligand>
        <name>Mg(2+)</name>
        <dbReference type="ChEBI" id="CHEBI:18420"/>
        <label>1</label>
        <note>catalytic</note>
    </ligand>
</feature>
<feature type="binding site" evidence="1">
    <location>
        <position position="83"/>
    </location>
    <ligand>
        <name>Mg(2+)</name>
        <dbReference type="ChEBI" id="CHEBI:18420"/>
        <label>1</label>
        <note>catalytic</note>
    </ligand>
</feature>
<evidence type="ECO:0000256" key="1">
    <source>
        <dbReference type="PIRSR" id="PIRSR600760-2"/>
    </source>
</evidence>
<dbReference type="PANTHER" id="PTHR20854">
    <property type="entry name" value="INOSITOL MONOPHOSPHATASE"/>
    <property type="match status" value="1"/>
</dbReference>
<dbReference type="GO" id="GO:0046872">
    <property type="term" value="F:metal ion binding"/>
    <property type="evidence" value="ECO:0007669"/>
    <property type="project" value="UniProtKB-KW"/>
</dbReference>
<dbReference type="OrthoDB" id="9772456at2"/>
<proteinExistence type="predicted"/>
<evidence type="ECO:0000313" key="2">
    <source>
        <dbReference type="EMBL" id="SFR98985.1"/>
    </source>
</evidence>
<feature type="binding site" evidence="1">
    <location>
        <position position="86"/>
    </location>
    <ligand>
        <name>Mg(2+)</name>
        <dbReference type="ChEBI" id="CHEBI:18420"/>
        <label>1</label>
        <note>catalytic</note>
    </ligand>
</feature>
<dbReference type="GO" id="GO:0007165">
    <property type="term" value="P:signal transduction"/>
    <property type="evidence" value="ECO:0007669"/>
    <property type="project" value="TreeGrafter"/>
</dbReference>